<protein>
    <submittedName>
        <fullName evidence="1">Uncharacterized protein</fullName>
    </submittedName>
</protein>
<gene>
    <name evidence="1" type="ORF">HPP92_024064</name>
</gene>
<comment type="caution">
    <text evidence="1">The sequence shown here is derived from an EMBL/GenBank/DDBJ whole genome shotgun (WGS) entry which is preliminary data.</text>
</comment>
<proteinExistence type="predicted"/>
<name>A0A835PNI1_VANPL</name>
<dbReference type="Proteomes" id="UP000636800">
    <property type="component" value="Chromosome 13"/>
</dbReference>
<accession>A0A835PNI1</accession>
<evidence type="ECO:0000313" key="2">
    <source>
        <dbReference type="Proteomes" id="UP000636800"/>
    </source>
</evidence>
<dbReference type="AlphaFoldDB" id="A0A835PNI1"/>
<organism evidence="1 2">
    <name type="scientific">Vanilla planifolia</name>
    <name type="common">Vanilla</name>
    <dbReference type="NCBI Taxonomy" id="51239"/>
    <lineage>
        <taxon>Eukaryota</taxon>
        <taxon>Viridiplantae</taxon>
        <taxon>Streptophyta</taxon>
        <taxon>Embryophyta</taxon>
        <taxon>Tracheophyta</taxon>
        <taxon>Spermatophyta</taxon>
        <taxon>Magnoliopsida</taxon>
        <taxon>Liliopsida</taxon>
        <taxon>Asparagales</taxon>
        <taxon>Orchidaceae</taxon>
        <taxon>Vanilloideae</taxon>
        <taxon>Vanilleae</taxon>
        <taxon>Vanilla</taxon>
    </lineage>
</organism>
<dbReference type="OrthoDB" id="1889094at2759"/>
<sequence>MRLPPELLIKSPYKFLRRLINSPASVLVLSKYRKRRVGDPQLSNHRRRLCVGGLLIQHLERHGDGLRFVTLAVAVVHRPVGGDVEVVAEGRGGEVVLFFGVVVGGEEVAESFSGKLAATEKEVEIHQYLPFGEAFAKHEEDHSNDVPHSLGYSRMSAT</sequence>
<reference evidence="1 2" key="1">
    <citation type="journal article" date="2020" name="Nat. Food">
        <title>A phased Vanilla planifolia genome enables genetic improvement of flavour and production.</title>
        <authorList>
            <person name="Hasing T."/>
            <person name="Tang H."/>
            <person name="Brym M."/>
            <person name="Khazi F."/>
            <person name="Huang T."/>
            <person name="Chambers A.H."/>
        </authorList>
    </citation>
    <scope>NUCLEOTIDE SEQUENCE [LARGE SCALE GENOMIC DNA]</scope>
    <source>
        <tissue evidence="1">Leaf</tissue>
    </source>
</reference>
<dbReference type="EMBL" id="JADCNL010000013">
    <property type="protein sequence ID" value="KAG0454772.1"/>
    <property type="molecule type" value="Genomic_DNA"/>
</dbReference>
<keyword evidence="2" id="KW-1185">Reference proteome</keyword>
<evidence type="ECO:0000313" key="1">
    <source>
        <dbReference type="EMBL" id="KAG0454772.1"/>
    </source>
</evidence>